<organism evidence="3 4">
    <name type="scientific">Facklamia miroungae</name>
    <dbReference type="NCBI Taxonomy" id="120956"/>
    <lineage>
        <taxon>Bacteria</taxon>
        <taxon>Bacillati</taxon>
        <taxon>Bacillota</taxon>
        <taxon>Bacilli</taxon>
        <taxon>Lactobacillales</taxon>
        <taxon>Aerococcaceae</taxon>
        <taxon>Facklamia</taxon>
    </lineage>
</organism>
<evidence type="ECO:0000313" key="4">
    <source>
        <dbReference type="Proteomes" id="UP000199708"/>
    </source>
</evidence>
<reference evidence="3 4" key="1">
    <citation type="submission" date="2016-10" db="EMBL/GenBank/DDBJ databases">
        <authorList>
            <person name="de Groot N.N."/>
        </authorList>
    </citation>
    <scope>NUCLEOTIDE SEQUENCE [LARGE SCALE GENOMIC DNA]</scope>
    <source>
        <strain evidence="3 4">ATCC BAA-466</strain>
    </source>
</reference>
<accession>A0A1G7QP96</accession>
<feature type="signal peptide" evidence="2">
    <location>
        <begin position="1"/>
        <end position="27"/>
    </location>
</feature>
<dbReference type="STRING" id="120956.SAMN05421791_102166"/>
<gene>
    <name evidence="3" type="ORF">SAMN05421791_102166</name>
</gene>
<keyword evidence="2" id="KW-0732">Signal</keyword>
<evidence type="ECO:0000256" key="1">
    <source>
        <dbReference type="SAM" id="MobiDB-lite"/>
    </source>
</evidence>
<dbReference type="Proteomes" id="UP000199708">
    <property type="component" value="Unassembled WGS sequence"/>
</dbReference>
<dbReference type="EMBL" id="FNCK01000002">
    <property type="protein sequence ID" value="SDG00332.1"/>
    <property type="molecule type" value="Genomic_DNA"/>
</dbReference>
<keyword evidence="4" id="KW-1185">Reference proteome</keyword>
<sequence length="245" mass="27084">MKKIVTKITTVVLSVLVIFSLTVPTFAETEKAVELPTEENPMVVDKEAGTISIYAYVNGKYLETSTRHAVVFDDGNFGGKSVYGTKANQNDFYEALLEIGARPGNNMTVENAEETHVEGDLMDIKVFWEGADKEYDLGETIVDSNGKEFEFHFGGNKGRAHEKHTGCITCLDSCPVGLISNSTYTYGAVEKRGEVEFFGNPKILPEEGTPVIITYSFHKEGDKVESLNKKEDKKTGSKQTSEEEK</sequence>
<name>A0A1G7QP96_9LACT</name>
<dbReference type="RefSeq" id="WP_245694800.1">
    <property type="nucleotide sequence ID" value="NZ_FNCK01000002.1"/>
</dbReference>
<evidence type="ECO:0000313" key="3">
    <source>
        <dbReference type="EMBL" id="SDG00332.1"/>
    </source>
</evidence>
<dbReference type="AlphaFoldDB" id="A0A1G7QP96"/>
<proteinExistence type="predicted"/>
<evidence type="ECO:0000256" key="2">
    <source>
        <dbReference type="SAM" id="SignalP"/>
    </source>
</evidence>
<evidence type="ECO:0008006" key="5">
    <source>
        <dbReference type="Google" id="ProtNLM"/>
    </source>
</evidence>
<feature type="region of interest" description="Disordered" evidence="1">
    <location>
        <begin position="224"/>
        <end position="245"/>
    </location>
</feature>
<protein>
    <recommendedName>
        <fullName evidence="5">4Fe-4S ferredoxin-type domain-containing protein</fullName>
    </recommendedName>
</protein>
<dbReference type="InterPro" id="IPR047750">
    <property type="entry name" value="YdjY-like"/>
</dbReference>
<dbReference type="NCBIfam" id="NF040466">
    <property type="entry name" value="ydjY_domain"/>
    <property type="match status" value="1"/>
</dbReference>
<feature type="chain" id="PRO_5011792687" description="4Fe-4S ferredoxin-type domain-containing protein" evidence="2">
    <location>
        <begin position="28"/>
        <end position="245"/>
    </location>
</feature>